<feature type="region of interest" description="Disordered" evidence="1">
    <location>
        <begin position="56"/>
        <end position="79"/>
    </location>
</feature>
<evidence type="ECO:0000313" key="3">
    <source>
        <dbReference type="Proteomes" id="UP001055105"/>
    </source>
</evidence>
<sequence length="79" mass="8511">MPGITNFPNYFIPQSGKSAVREISDPTMETLRAAASGAGAKRKVSRTVRLTFCHKDSRKNSGATHYKPSDPILPSSFAG</sequence>
<dbReference type="Proteomes" id="UP001055105">
    <property type="component" value="Unassembled WGS sequence"/>
</dbReference>
<evidence type="ECO:0000313" key="2">
    <source>
        <dbReference type="EMBL" id="GKI17785.1"/>
    </source>
</evidence>
<dbReference type="EMBL" id="BQOL01000001">
    <property type="protein sequence ID" value="GKI17785.1"/>
    <property type="molecule type" value="Genomic_DNA"/>
</dbReference>
<reference evidence="2" key="1">
    <citation type="submission" date="2022-01" db="EMBL/GenBank/DDBJ databases">
        <title>Novel bile acid biosynthetic pathways are enriched in the microbiome of centenarians.</title>
        <authorList>
            <person name="Sato Y."/>
            <person name="Atarashi K."/>
            <person name="Plichta R.D."/>
            <person name="Arai Y."/>
            <person name="Sasajima S."/>
            <person name="Kearney M.S."/>
            <person name="Suda W."/>
            <person name="Takeshita K."/>
            <person name="Sasaki T."/>
            <person name="Okamoto S."/>
            <person name="Skelly N.A."/>
            <person name="Okamura Y."/>
            <person name="Vlamakis H."/>
            <person name="Li Y."/>
            <person name="Tanoue T."/>
            <person name="Takei H."/>
            <person name="Nittono H."/>
            <person name="Narushima S."/>
            <person name="Irie J."/>
            <person name="Itoh H."/>
            <person name="Moriya K."/>
            <person name="Sugiura Y."/>
            <person name="Suematsu M."/>
            <person name="Moritoki N."/>
            <person name="Shibata S."/>
            <person name="Littman R.D."/>
            <person name="Fischbach A.M."/>
            <person name="Uwamino Y."/>
            <person name="Inoue T."/>
            <person name="Honda A."/>
            <person name="Hattori M."/>
            <person name="Murai T."/>
            <person name="Xavier J.R."/>
            <person name="Hirose N."/>
            <person name="Honda K."/>
        </authorList>
    </citation>
    <scope>NUCLEOTIDE SEQUENCE</scope>
    <source>
        <strain evidence="2">CE91-St16</strain>
    </source>
</reference>
<gene>
    <name evidence="2" type="ORF">CE91St16_06930</name>
</gene>
<protein>
    <submittedName>
        <fullName evidence="2">Uncharacterized protein</fullName>
    </submittedName>
</protein>
<name>A0AA37NYV6_9BACT</name>
<organism evidence="2 3">
    <name type="scientific">Alistipes finegoldii</name>
    <dbReference type="NCBI Taxonomy" id="214856"/>
    <lineage>
        <taxon>Bacteria</taxon>
        <taxon>Pseudomonadati</taxon>
        <taxon>Bacteroidota</taxon>
        <taxon>Bacteroidia</taxon>
        <taxon>Bacteroidales</taxon>
        <taxon>Rikenellaceae</taxon>
        <taxon>Alistipes</taxon>
    </lineage>
</organism>
<proteinExistence type="predicted"/>
<comment type="caution">
    <text evidence="2">The sequence shown here is derived from an EMBL/GenBank/DDBJ whole genome shotgun (WGS) entry which is preliminary data.</text>
</comment>
<accession>A0AA37NYV6</accession>
<dbReference type="AlphaFoldDB" id="A0AA37NYV6"/>
<evidence type="ECO:0000256" key="1">
    <source>
        <dbReference type="SAM" id="MobiDB-lite"/>
    </source>
</evidence>